<evidence type="ECO:0000256" key="9">
    <source>
        <dbReference type="HAMAP-Rule" id="MF_00125"/>
    </source>
</evidence>
<dbReference type="InterPro" id="IPR004516">
    <property type="entry name" value="HisRS/HisZ"/>
</dbReference>
<comment type="miscellaneous">
    <text evidence="9">This function is generally fulfilled by the C-terminal part of HisG, which is missing in some bacteria such as this one.</text>
</comment>
<feature type="binding site" evidence="10">
    <location>
        <begin position="85"/>
        <end position="87"/>
    </location>
    <ligand>
        <name>L-histidine</name>
        <dbReference type="ChEBI" id="CHEBI:57595"/>
    </ligand>
</feature>
<accession>A0AAC9K739</accession>
<feature type="domain" description="Aminoacyl-transfer RNA synthetases class-II family profile" evidence="11">
    <location>
        <begin position="36"/>
        <end position="343"/>
    </location>
</feature>
<evidence type="ECO:0000256" key="5">
    <source>
        <dbReference type="ARBA" id="ARBA00011738"/>
    </source>
</evidence>
<evidence type="ECO:0000313" key="13">
    <source>
        <dbReference type="Proteomes" id="UP000182373"/>
    </source>
</evidence>
<dbReference type="Gene3D" id="3.30.930.10">
    <property type="entry name" value="Bira Bifunctional Protein, Domain 2"/>
    <property type="match status" value="1"/>
</dbReference>
<dbReference type="InterPro" id="IPR006195">
    <property type="entry name" value="aa-tRNA-synth_II"/>
</dbReference>
<organism evidence="12 13">
    <name type="scientific">Granulibacter bethesdensis</name>
    <dbReference type="NCBI Taxonomy" id="364410"/>
    <lineage>
        <taxon>Bacteria</taxon>
        <taxon>Pseudomonadati</taxon>
        <taxon>Pseudomonadota</taxon>
        <taxon>Alphaproteobacteria</taxon>
        <taxon>Acetobacterales</taxon>
        <taxon>Acetobacteraceae</taxon>
        <taxon>Granulibacter</taxon>
    </lineage>
</organism>
<keyword evidence="12" id="KW-0328">Glycosyltransferase</keyword>
<dbReference type="HAMAP" id="MF_00125">
    <property type="entry name" value="HisZ"/>
    <property type="match status" value="1"/>
</dbReference>
<name>A0AAC9K739_9PROT</name>
<dbReference type="Pfam" id="PF13393">
    <property type="entry name" value="tRNA-synt_His"/>
    <property type="match status" value="1"/>
</dbReference>
<dbReference type="GO" id="GO:0004821">
    <property type="term" value="F:histidine-tRNA ligase activity"/>
    <property type="evidence" value="ECO:0007669"/>
    <property type="project" value="TreeGrafter"/>
</dbReference>
<keyword evidence="9" id="KW-0028">Amino-acid biosynthesis</keyword>
<keyword evidence="12" id="KW-0808">Transferase</keyword>
<evidence type="ECO:0000313" key="12">
    <source>
        <dbReference type="EMBL" id="APH54100.1"/>
    </source>
</evidence>
<dbReference type="Proteomes" id="UP000182373">
    <property type="component" value="Chromosome"/>
</dbReference>
<dbReference type="SUPFAM" id="SSF55681">
    <property type="entry name" value="Class II aaRS and biotin synthetases"/>
    <property type="match status" value="1"/>
</dbReference>
<dbReference type="InterPro" id="IPR045864">
    <property type="entry name" value="aa-tRNA-synth_II/BPL/LPL"/>
</dbReference>
<evidence type="ECO:0000256" key="6">
    <source>
        <dbReference type="ARBA" id="ARBA00020397"/>
    </source>
</evidence>
<comment type="subunit">
    <text evidence="5">Homodimer.</text>
</comment>
<dbReference type="GO" id="GO:0005737">
    <property type="term" value="C:cytoplasm"/>
    <property type="evidence" value="ECO:0007669"/>
    <property type="project" value="UniProtKB-SubCell"/>
</dbReference>
<feature type="binding site" evidence="10">
    <location>
        <position position="274"/>
    </location>
    <ligand>
        <name>L-histidine</name>
        <dbReference type="ChEBI" id="CHEBI:57595"/>
    </ligand>
</feature>
<evidence type="ECO:0000256" key="4">
    <source>
        <dbReference type="ARBA" id="ARBA00011496"/>
    </source>
</evidence>
<proteinExistence type="inferred from homology"/>
<evidence type="ECO:0000256" key="10">
    <source>
        <dbReference type="PIRSR" id="PIRSR001549-1"/>
    </source>
</evidence>
<dbReference type="EMBL" id="CP018191">
    <property type="protein sequence ID" value="APH54100.1"/>
    <property type="molecule type" value="Genomic_DNA"/>
</dbReference>
<dbReference type="InterPro" id="IPR004517">
    <property type="entry name" value="HisZ"/>
</dbReference>
<comment type="subcellular location">
    <subcellularLocation>
        <location evidence="1 9">Cytoplasm</location>
    </subcellularLocation>
</comment>
<dbReference type="GO" id="GO:0006427">
    <property type="term" value="P:histidyl-tRNA aminoacylation"/>
    <property type="evidence" value="ECO:0007669"/>
    <property type="project" value="TreeGrafter"/>
</dbReference>
<evidence type="ECO:0000256" key="1">
    <source>
        <dbReference type="ARBA" id="ARBA00004496"/>
    </source>
</evidence>
<evidence type="ECO:0000259" key="11">
    <source>
        <dbReference type="PROSITE" id="PS50862"/>
    </source>
</evidence>
<dbReference type="GO" id="GO:0000105">
    <property type="term" value="P:L-histidine biosynthetic process"/>
    <property type="evidence" value="ECO:0007669"/>
    <property type="project" value="UniProtKB-UniRule"/>
</dbReference>
<keyword evidence="9" id="KW-0368">Histidine biosynthesis</keyword>
<feature type="binding site" evidence="10">
    <location>
        <position position="129"/>
    </location>
    <ligand>
        <name>L-histidine</name>
        <dbReference type="ChEBI" id="CHEBI:57595"/>
    </ligand>
</feature>
<keyword evidence="7 9" id="KW-0963">Cytoplasm</keyword>
<dbReference type="InterPro" id="IPR041715">
    <property type="entry name" value="HisRS-like_core"/>
</dbReference>
<dbReference type="AlphaFoldDB" id="A0AAC9K739"/>
<evidence type="ECO:0000256" key="3">
    <source>
        <dbReference type="ARBA" id="ARBA00005539"/>
    </source>
</evidence>
<dbReference type="GO" id="GO:0016757">
    <property type="term" value="F:glycosyltransferase activity"/>
    <property type="evidence" value="ECO:0007669"/>
    <property type="project" value="UniProtKB-KW"/>
</dbReference>
<dbReference type="RefSeq" id="WP_072572235.1">
    <property type="nucleotide sequence ID" value="NZ_CP018191.1"/>
</dbReference>
<gene>
    <name evidence="9" type="primary">hisZ</name>
    <name evidence="12" type="ORF">GbCGDNIH9_0846</name>
</gene>
<evidence type="ECO:0000256" key="8">
    <source>
        <dbReference type="ARBA" id="ARBA00025246"/>
    </source>
</evidence>
<comment type="pathway">
    <text evidence="2 9">Amino-acid biosynthesis; L-histidine biosynthesis; L-histidine from 5-phospho-alpha-D-ribose 1-diphosphate: step 1/9.</text>
</comment>
<reference evidence="13" key="1">
    <citation type="submission" date="2016-11" db="EMBL/GenBank/DDBJ databases">
        <title>Comparative genomic and phenotypic analysis of Granulibacter bethesdensis clinical isolates from patients with chronic granulomatous disease.</title>
        <authorList>
            <person name="Zarember K.A."/>
            <person name="Porcella S.F."/>
            <person name="Chu J."/>
            <person name="Ding L."/>
            <person name="Dahlstrom E."/>
            <person name="Barbian K."/>
            <person name="Martens C."/>
            <person name="Sykora L."/>
            <person name="Kramer S."/>
            <person name="Pettinato A.M."/>
            <person name="Hong H."/>
            <person name="Wald G."/>
            <person name="Berg L.J."/>
            <person name="Rogge L.S."/>
            <person name="Greenberg D.E."/>
            <person name="Falcone E.L."/>
            <person name="Neves J.F."/>
            <person name="Simoes M.J."/>
            <person name="Casal M."/>
            <person name="Rodriguez-Lopez F.C."/>
            <person name="Zelazny A."/>
            <person name="Gallin J.I."/>
            <person name="Holland S.M."/>
        </authorList>
    </citation>
    <scope>NUCLEOTIDE SEQUENCE [LARGE SCALE GENOMIC DNA]</scope>
    <source>
        <strain evidence="13">NIH9.1</strain>
    </source>
</reference>
<evidence type="ECO:0000256" key="2">
    <source>
        <dbReference type="ARBA" id="ARBA00004667"/>
    </source>
</evidence>
<comment type="similarity">
    <text evidence="3 9">Belongs to the class-II aminoacyl-tRNA synthetase family. HisZ subfamily.</text>
</comment>
<dbReference type="PANTHER" id="PTHR43707">
    <property type="entry name" value="HISTIDYL-TRNA SYNTHETASE"/>
    <property type="match status" value="1"/>
</dbReference>
<comment type="subunit">
    <text evidence="4 9">Heteromultimer composed of HisG and HisZ subunits.</text>
</comment>
<dbReference type="PROSITE" id="PS50862">
    <property type="entry name" value="AA_TRNA_LIGASE_II"/>
    <property type="match status" value="1"/>
</dbReference>
<dbReference type="PIRSF" id="PIRSF001549">
    <property type="entry name" value="His-tRNA_synth"/>
    <property type="match status" value="1"/>
</dbReference>
<evidence type="ECO:0000256" key="7">
    <source>
        <dbReference type="ARBA" id="ARBA00022490"/>
    </source>
</evidence>
<protein>
    <recommendedName>
        <fullName evidence="6 9">ATP phosphoribosyltransferase regulatory subunit</fullName>
    </recommendedName>
</protein>
<feature type="binding site" evidence="10">
    <location>
        <position position="133"/>
    </location>
    <ligand>
        <name>L-histidine</name>
        <dbReference type="ChEBI" id="CHEBI:57595"/>
    </ligand>
</feature>
<feature type="binding site" evidence="10">
    <location>
        <position position="115"/>
    </location>
    <ligand>
        <name>L-histidine</name>
        <dbReference type="ChEBI" id="CHEBI:57595"/>
    </ligand>
</feature>
<sequence>MSDITSNKALLPSGLRDLLPPEAEAEAVCVESLMGVFSAHGYRRVKPPLIEFEETLFAGAGGAVSDQSFRLMDPDSHRMMAVRPDITPQIARIATTRLAEAARPLRLCYAGECVRVSPGSLSADRQVSQAGIELIGVDTPSADAELILVAREALAATGLTRVSFDLTLPALVPVLLGQAGQEDSSLKPLLHALDRKDAAEVKKQADRIVGPAIADILGDLLLSAGPVDGALAALQRAALPDEAQALAERLAATVGEIRASAPDLRLTVDPVEFRGFRYHTGICMTVYAPGGGAPGVGQELGGGGRYMCQGEAGPESASGLTLYPEAILMAVASKHRPVRVYVPVGANADRAAALRRQGFVTVAALDGVAGAHASDHFVAARQQGCVHVLADSALVAVPDAGDS</sequence>
<dbReference type="PANTHER" id="PTHR43707:SF1">
    <property type="entry name" value="HISTIDINE--TRNA LIGASE, MITOCHONDRIAL-RELATED"/>
    <property type="match status" value="1"/>
</dbReference>
<comment type="function">
    <text evidence="8 9">Required for the first step of histidine biosynthesis. May allow the feedback regulation of ATP phosphoribosyltransferase activity by histidine.</text>
</comment>